<name>Q8DJW2_THEVB</name>
<evidence type="ECO:0000313" key="1">
    <source>
        <dbReference type="EMBL" id="BAC08662.1"/>
    </source>
</evidence>
<dbReference type="KEGG" id="tel:tll1109"/>
<evidence type="ECO:0000313" key="2">
    <source>
        <dbReference type="Proteomes" id="UP000000440"/>
    </source>
</evidence>
<dbReference type="Proteomes" id="UP000000440">
    <property type="component" value="Chromosome"/>
</dbReference>
<dbReference type="eggNOG" id="ENOG50318U5">
    <property type="taxonomic scope" value="Bacteria"/>
</dbReference>
<dbReference type="Pfam" id="PF11317">
    <property type="entry name" value="DUF3119"/>
    <property type="match status" value="1"/>
</dbReference>
<accession>Q8DJW2</accession>
<dbReference type="RefSeq" id="WP_011056952.1">
    <property type="nucleotide sequence ID" value="NC_004113.1"/>
</dbReference>
<proteinExistence type="predicted"/>
<dbReference type="InterPro" id="IPR021467">
    <property type="entry name" value="DUF3119"/>
</dbReference>
<dbReference type="PANTHER" id="PTHR35550">
    <property type="match status" value="1"/>
</dbReference>
<dbReference type="EMBL" id="BA000039">
    <property type="protein sequence ID" value="BAC08662.1"/>
    <property type="molecule type" value="Genomic_DNA"/>
</dbReference>
<dbReference type="STRING" id="197221.gene:10747705"/>
<organism evidence="1 2">
    <name type="scientific">Thermosynechococcus vestitus (strain NIES-2133 / IAM M-273 / BP-1)</name>
    <dbReference type="NCBI Taxonomy" id="197221"/>
    <lineage>
        <taxon>Bacteria</taxon>
        <taxon>Bacillati</taxon>
        <taxon>Cyanobacteriota</taxon>
        <taxon>Cyanophyceae</taxon>
        <taxon>Acaryochloridales</taxon>
        <taxon>Thermosynechococcaceae</taxon>
        <taxon>Thermosynechococcus</taxon>
    </lineage>
</organism>
<protein>
    <submittedName>
        <fullName evidence="1">Tll1109 protein</fullName>
    </submittedName>
</protein>
<dbReference type="PANTHER" id="PTHR35550:SF2">
    <property type="entry name" value="OS05G0401200 PROTEIN"/>
    <property type="match status" value="1"/>
</dbReference>
<gene>
    <name evidence="1" type="ordered locus">tll1109</name>
</gene>
<keyword evidence="2" id="KW-1185">Reference proteome</keyword>
<dbReference type="AlphaFoldDB" id="Q8DJW2"/>
<sequence length="134" mass="15643">MQETSLATVRLQPSFAVPLGVLLLSGPLWWLRWWLGLPLSLFALFLAVQAATLRLEFTATALDIYRGSQQIRHFPYPQWQHWEVFWPAFPVLLYFREVKNIHFLPILFDAKTLVQCLQERCPRTAFISTVRNDG</sequence>
<reference evidence="1 2" key="1">
    <citation type="journal article" date="2002" name="DNA Res.">
        <title>Complete genome structure of the thermophilic cyanobacterium Thermosynechococcus elongatus BP-1.</title>
        <authorList>
            <person name="Nakamura Y."/>
            <person name="Kaneko T."/>
            <person name="Sato S."/>
            <person name="Ikeuchi M."/>
            <person name="Katoh H."/>
            <person name="Sasamoto S."/>
            <person name="Watanabe A."/>
            <person name="Iriguchi M."/>
            <person name="Kawashima K."/>
            <person name="Kimura T."/>
            <person name="Kishida Y."/>
            <person name="Kiyokawa C."/>
            <person name="Kohara M."/>
            <person name="Matsumoto M."/>
            <person name="Matsuno A."/>
            <person name="Nakazaki N."/>
            <person name="Shimpo S."/>
            <person name="Sugimoto M."/>
            <person name="Takeuchi C."/>
            <person name="Yamada M."/>
            <person name="Tabata S."/>
        </authorList>
    </citation>
    <scope>NUCLEOTIDE SEQUENCE [LARGE SCALE GENOMIC DNA]</scope>
    <source>
        <strain evidence="2">IAM M-273 / NIES-2133 / BP-1</strain>
    </source>
</reference>
<dbReference type="EnsemblBacteria" id="BAC08662">
    <property type="protein sequence ID" value="BAC08662"/>
    <property type="gene ID" value="BAC08662"/>
</dbReference>